<dbReference type="AlphaFoldDB" id="A0AA36DPW2"/>
<keyword evidence="2" id="KW-0812">Transmembrane</keyword>
<keyword evidence="4" id="KW-1185">Reference proteome</keyword>
<evidence type="ECO:0000313" key="4">
    <source>
        <dbReference type="Proteomes" id="UP001176961"/>
    </source>
</evidence>
<evidence type="ECO:0000313" key="3">
    <source>
        <dbReference type="EMBL" id="CAJ0590579.1"/>
    </source>
</evidence>
<proteinExistence type="predicted"/>
<comment type="caution">
    <text evidence="3">The sequence shown here is derived from an EMBL/GenBank/DDBJ whole genome shotgun (WGS) entry which is preliminary data.</text>
</comment>
<keyword evidence="2" id="KW-1133">Transmembrane helix</keyword>
<accession>A0AA36DPW2</accession>
<sequence>MGTTGARGIDSGFQVFVVTALAFVIMVLFLYASLLLINKNTDETKRKKSQTRRSRRSIGSSRASRSRVSNTSDVESR</sequence>
<feature type="region of interest" description="Disordered" evidence="1">
    <location>
        <begin position="42"/>
        <end position="77"/>
    </location>
</feature>
<reference evidence="3" key="1">
    <citation type="submission" date="2023-07" db="EMBL/GenBank/DDBJ databases">
        <authorList>
            <consortium name="CYATHOMIX"/>
        </authorList>
    </citation>
    <scope>NUCLEOTIDE SEQUENCE</scope>
    <source>
        <strain evidence="3">N/A</strain>
    </source>
</reference>
<name>A0AA36DPW2_CYLNA</name>
<organism evidence="3 4">
    <name type="scientific">Cylicocyclus nassatus</name>
    <name type="common">Nematode worm</name>
    <dbReference type="NCBI Taxonomy" id="53992"/>
    <lineage>
        <taxon>Eukaryota</taxon>
        <taxon>Metazoa</taxon>
        <taxon>Ecdysozoa</taxon>
        <taxon>Nematoda</taxon>
        <taxon>Chromadorea</taxon>
        <taxon>Rhabditida</taxon>
        <taxon>Rhabditina</taxon>
        <taxon>Rhabditomorpha</taxon>
        <taxon>Strongyloidea</taxon>
        <taxon>Strongylidae</taxon>
        <taxon>Cylicocyclus</taxon>
    </lineage>
</organism>
<gene>
    <name evidence="3" type="ORF">CYNAS_LOCUS2562</name>
</gene>
<dbReference type="Proteomes" id="UP001176961">
    <property type="component" value="Unassembled WGS sequence"/>
</dbReference>
<dbReference type="EMBL" id="CATQJL010000001">
    <property type="protein sequence ID" value="CAJ0590579.1"/>
    <property type="molecule type" value="Genomic_DNA"/>
</dbReference>
<feature type="transmembrane region" description="Helical" evidence="2">
    <location>
        <begin position="12"/>
        <end position="37"/>
    </location>
</feature>
<keyword evidence="2" id="KW-0472">Membrane</keyword>
<feature type="compositionally biased region" description="Low complexity" evidence="1">
    <location>
        <begin position="57"/>
        <end position="69"/>
    </location>
</feature>
<protein>
    <submittedName>
        <fullName evidence="3">Uncharacterized protein</fullName>
    </submittedName>
</protein>
<feature type="compositionally biased region" description="Basic residues" evidence="1">
    <location>
        <begin position="46"/>
        <end position="56"/>
    </location>
</feature>
<evidence type="ECO:0000256" key="2">
    <source>
        <dbReference type="SAM" id="Phobius"/>
    </source>
</evidence>
<evidence type="ECO:0000256" key="1">
    <source>
        <dbReference type="SAM" id="MobiDB-lite"/>
    </source>
</evidence>